<dbReference type="KEGG" id="hro:HELRODRAFT_167179"/>
<accession>T1EZ38</accession>
<evidence type="ECO:0000256" key="3">
    <source>
        <dbReference type="SAM" id="Phobius"/>
    </source>
</evidence>
<dbReference type="Pfam" id="PF15797">
    <property type="entry name" value="DUF4706"/>
    <property type="match status" value="1"/>
</dbReference>
<feature type="compositionally biased region" description="Low complexity" evidence="2">
    <location>
        <begin position="663"/>
        <end position="688"/>
    </location>
</feature>
<feature type="transmembrane region" description="Helical" evidence="3">
    <location>
        <begin position="445"/>
        <end position="465"/>
    </location>
</feature>
<evidence type="ECO:0000313" key="7">
    <source>
        <dbReference type="Proteomes" id="UP000015101"/>
    </source>
</evidence>
<dbReference type="AlphaFoldDB" id="T1EZ38"/>
<reference evidence="6" key="3">
    <citation type="submission" date="2015-06" db="UniProtKB">
        <authorList>
            <consortium name="EnsemblMetazoa"/>
        </authorList>
    </citation>
    <scope>IDENTIFICATION</scope>
</reference>
<feature type="domain" description="DUF4706" evidence="4">
    <location>
        <begin position="531"/>
        <end position="627"/>
    </location>
</feature>
<reference evidence="7" key="1">
    <citation type="submission" date="2012-12" db="EMBL/GenBank/DDBJ databases">
        <authorList>
            <person name="Hellsten U."/>
            <person name="Grimwood J."/>
            <person name="Chapman J.A."/>
            <person name="Shapiro H."/>
            <person name="Aerts A."/>
            <person name="Otillar R.P."/>
            <person name="Terry A.Y."/>
            <person name="Boore J.L."/>
            <person name="Simakov O."/>
            <person name="Marletaz F."/>
            <person name="Cho S.-J."/>
            <person name="Edsinger-Gonzales E."/>
            <person name="Havlak P."/>
            <person name="Kuo D.-H."/>
            <person name="Larsson T."/>
            <person name="Lv J."/>
            <person name="Arendt D."/>
            <person name="Savage R."/>
            <person name="Osoegawa K."/>
            <person name="de Jong P."/>
            <person name="Lindberg D.R."/>
            <person name="Seaver E.C."/>
            <person name="Weisblat D.A."/>
            <person name="Putnam N.H."/>
            <person name="Grigoriev I.V."/>
            <person name="Rokhsar D.S."/>
        </authorList>
    </citation>
    <scope>NUCLEOTIDE SEQUENCE</scope>
</reference>
<feature type="transmembrane region" description="Helical" evidence="3">
    <location>
        <begin position="374"/>
        <end position="392"/>
    </location>
</feature>
<dbReference type="InterPro" id="IPR036734">
    <property type="entry name" value="Neur_chan_lig-bd_sf"/>
</dbReference>
<feature type="region of interest" description="Disordered" evidence="2">
    <location>
        <begin position="82"/>
        <end position="117"/>
    </location>
</feature>
<dbReference type="Gene3D" id="1.20.58.390">
    <property type="entry name" value="Neurotransmitter-gated ion-channel transmembrane domain"/>
    <property type="match status" value="1"/>
</dbReference>
<keyword evidence="7" id="KW-1185">Reference proteome</keyword>
<evidence type="ECO:0000259" key="4">
    <source>
        <dbReference type="Pfam" id="PF15797"/>
    </source>
</evidence>
<evidence type="ECO:0000256" key="2">
    <source>
        <dbReference type="SAM" id="MobiDB-lite"/>
    </source>
</evidence>
<feature type="region of interest" description="Disordered" evidence="2">
    <location>
        <begin position="489"/>
        <end position="517"/>
    </location>
</feature>
<dbReference type="PANTHER" id="PTHR42264:SF6">
    <property type="entry name" value="TRANSMEMBRANE PROTEIN"/>
    <property type="match status" value="1"/>
</dbReference>
<sequence>MINNKVNDINNINHNKNLHNNNNNISSNIINNNNNKSNNNNINSNINNNNSTFGNLLMDDVKDLNLSLKQLEETIKKQLSKHSLNNSFNSNNNDNHISNNNNDNLSINDNNNNSSKQNDHVGINQINLAVMTSRKPQQMSLDGGGIDADVTSPTRSDKVVVQVRIVILKVGDIDTLRDKFAGDAFIQAKWREPMLDGKFKTHCDQVNWNHYWSPKLSIENSFGEPEENVWKTIIFDGAGQATVCEKRRISGTFFEFMELNQFPFDSQMLSISLTTERSDDEVEFVEDCHEKSVLITNSFTDEQEWRLNKGVNTWTKFRDEAFKSDNNKHPSFSVAATVTRRPQFFIWNILVVMFLICSLSFSTFSVSLDAPHTRLQLTFILLLTTVSFKFVVNQNLPMISYLTYLDKYILGSMTILAAICVWHAIVGKLAPNVISCSDVKMVDFWMLGILGAIYIGFHLIFVIIVSCKASEKNNKEEIINDQDFVQDQEDDFSDEPTISTMSEKRKPLHKNDPRGNRRVSEVDQMNELEIEYFSSINNLSKCFVNEIVNLKKEHLNDWDDLDVEKREDLINKLYFGVHFNKKKSDNDEEDGDDDFATVQENLFISDIPSFFKIESGEKVVVDLEQDDSSQQDLTVAGLFIETKPKDLITKTTSNKNRLPSFDKSSNNKSNNLNNNNNNNNYNNICSKANKSNSKNEVEEMFERFGLKKSSLDENGHGEVLAKKKQENSTISFKPGVELGRSPPSSDKMQNNKLSGKLKFETGISAVSKVNLGFCASDSDFGKTKNYDIDDNVDIDGTNLHIKNKKCEDGTANKIFLSDEFGETSTDDKAFGNVEYDTNLTDFNENNNDVITKQPIKQQDTPLVKTGFDFLDNW</sequence>
<dbReference type="FunFam" id="1.20.58.390:FF:000110">
    <property type="entry name" value="Uncharacterized protein"/>
    <property type="match status" value="1"/>
</dbReference>
<dbReference type="EMBL" id="KB095858">
    <property type="protein sequence ID" value="ESO10686.1"/>
    <property type="molecule type" value="Genomic_DNA"/>
</dbReference>
<reference evidence="5 7" key="2">
    <citation type="journal article" date="2013" name="Nature">
        <title>Insights into bilaterian evolution from three spiralian genomes.</title>
        <authorList>
            <person name="Simakov O."/>
            <person name="Marletaz F."/>
            <person name="Cho S.J."/>
            <person name="Edsinger-Gonzales E."/>
            <person name="Havlak P."/>
            <person name="Hellsten U."/>
            <person name="Kuo D.H."/>
            <person name="Larsson T."/>
            <person name="Lv J."/>
            <person name="Arendt D."/>
            <person name="Savage R."/>
            <person name="Osoegawa K."/>
            <person name="de Jong P."/>
            <person name="Grimwood J."/>
            <person name="Chapman J.A."/>
            <person name="Shapiro H."/>
            <person name="Aerts A."/>
            <person name="Otillar R.P."/>
            <person name="Terry A.Y."/>
            <person name="Boore J.L."/>
            <person name="Grigoriev I.V."/>
            <person name="Lindberg D.R."/>
            <person name="Seaver E.C."/>
            <person name="Weisblat D.A."/>
            <person name="Putnam N.H."/>
            <person name="Rokhsar D.S."/>
        </authorList>
    </citation>
    <scope>NUCLEOTIDE SEQUENCE</scope>
</reference>
<dbReference type="PANTHER" id="PTHR42264">
    <property type="entry name" value="EPHRIN_REC_LIKE DOMAIN-CONTAINING PROTEIN"/>
    <property type="match status" value="1"/>
</dbReference>
<proteinExistence type="predicted"/>
<dbReference type="FunFam" id="2.70.170.10:FF:000053">
    <property type="entry name" value="Predicted protein"/>
    <property type="match status" value="1"/>
</dbReference>
<feature type="region of interest" description="Disordered" evidence="2">
    <location>
        <begin position="650"/>
        <end position="688"/>
    </location>
</feature>
<dbReference type="EnsemblMetazoa" id="HelroT167179">
    <property type="protein sequence ID" value="HelroP167179"/>
    <property type="gene ID" value="HelroG167179"/>
</dbReference>
<keyword evidence="3" id="KW-0472">Membrane</keyword>
<feature type="region of interest" description="Disordered" evidence="2">
    <location>
        <begin position="719"/>
        <end position="750"/>
    </location>
</feature>
<feature type="compositionally biased region" description="Low complexity" evidence="2">
    <location>
        <begin position="82"/>
        <end position="116"/>
    </location>
</feature>
<comment type="subcellular location">
    <subcellularLocation>
        <location evidence="1">Membrane</location>
        <topology evidence="1">Multi-pass membrane protein</topology>
    </subcellularLocation>
</comment>
<dbReference type="Gene3D" id="2.70.170.10">
    <property type="entry name" value="Neurotransmitter-gated ion-channel ligand-binding domain"/>
    <property type="match status" value="1"/>
</dbReference>
<organism evidence="6 7">
    <name type="scientific">Helobdella robusta</name>
    <name type="common">Californian leech</name>
    <dbReference type="NCBI Taxonomy" id="6412"/>
    <lineage>
        <taxon>Eukaryota</taxon>
        <taxon>Metazoa</taxon>
        <taxon>Spiralia</taxon>
        <taxon>Lophotrochozoa</taxon>
        <taxon>Annelida</taxon>
        <taxon>Clitellata</taxon>
        <taxon>Hirudinea</taxon>
        <taxon>Rhynchobdellida</taxon>
        <taxon>Glossiphoniidae</taxon>
        <taxon>Helobdella</taxon>
    </lineage>
</organism>
<dbReference type="eggNOG" id="ENOG502S6MS">
    <property type="taxonomic scope" value="Eukaryota"/>
</dbReference>
<dbReference type="InParanoid" id="T1EZ38"/>
<dbReference type="RefSeq" id="XP_009010955.1">
    <property type="nucleotide sequence ID" value="XM_009012707.1"/>
</dbReference>
<keyword evidence="3" id="KW-1133">Transmembrane helix</keyword>
<dbReference type="Proteomes" id="UP000015101">
    <property type="component" value="Unassembled WGS sequence"/>
</dbReference>
<feature type="compositionally biased region" description="Basic and acidic residues" evidence="2">
    <location>
        <begin position="502"/>
        <end position="517"/>
    </location>
</feature>
<protein>
    <recommendedName>
        <fullName evidence="4">DUF4706 domain-containing protein</fullName>
    </recommendedName>
</protein>
<dbReference type="HOGENOM" id="CLU_329087_0_0_1"/>
<feature type="transmembrane region" description="Helical" evidence="3">
    <location>
        <begin position="404"/>
        <end position="425"/>
    </location>
</feature>
<dbReference type="GeneID" id="20201838"/>
<evidence type="ECO:0000313" key="6">
    <source>
        <dbReference type="EnsemblMetazoa" id="HelroP167179"/>
    </source>
</evidence>
<dbReference type="SUPFAM" id="SSF90112">
    <property type="entry name" value="Neurotransmitter-gated ion-channel transmembrane pore"/>
    <property type="match status" value="1"/>
</dbReference>
<gene>
    <name evidence="6" type="primary">20201838</name>
    <name evidence="5" type="ORF">HELRODRAFT_167179</name>
</gene>
<dbReference type="CTD" id="20201838"/>
<evidence type="ECO:0000256" key="1">
    <source>
        <dbReference type="ARBA" id="ARBA00004141"/>
    </source>
</evidence>
<dbReference type="GO" id="GO:0016020">
    <property type="term" value="C:membrane"/>
    <property type="evidence" value="ECO:0007669"/>
    <property type="project" value="UniProtKB-SubCell"/>
</dbReference>
<keyword evidence="3" id="KW-0812">Transmembrane</keyword>
<dbReference type="SUPFAM" id="SSF63712">
    <property type="entry name" value="Nicotinic receptor ligand binding domain-like"/>
    <property type="match status" value="1"/>
</dbReference>
<dbReference type="InterPro" id="IPR031600">
    <property type="entry name" value="DUF4706"/>
</dbReference>
<dbReference type="OrthoDB" id="203862at2759"/>
<dbReference type="InterPro" id="IPR038050">
    <property type="entry name" value="Neuro_actylchol_rec"/>
</dbReference>
<evidence type="ECO:0000313" key="5">
    <source>
        <dbReference type="EMBL" id="ESO10686.1"/>
    </source>
</evidence>
<feature type="transmembrane region" description="Helical" evidence="3">
    <location>
        <begin position="345"/>
        <end position="368"/>
    </location>
</feature>
<dbReference type="GO" id="GO:0005230">
    <property type="term" value="F:extracellular ligand-gated monoatomic ion channel activity"/>
    <property type="evidence" value="ECO:0007669"/>
    <property type="project" value="InterPro"/>
</dbReference>
<dbReference type="InterPro" id="IPR036719">
    <property type="entry name" value="Neuro-gated_channel_TM_sf"/>
</dbReference>
<name>T1EZ38_HELRO</name>
<dbReference type="EMBL" id="AMQM01002705">
    <property type="status" value="NOT_ANNOTATED_CDS"/>
    <property type="molecule type" value="Genomic_DNA"/>
</dbReference>